<protein>
    <submittedName>
        <fullName evidence="1">PMS1 homolog 2, mismatch repair system component</fullName>
    </submittedName>
</protein>
<proteinExistence type="predicted"/>
<dbReference type="Ensembl" id="ENST00000699838.1">
    <property type="protein sequence ID" value="ENSP00000514636.1"/>
    <property type="gene ID" value="ENSG00000122512.18"/>
</dbReference>
<reference evidence="1 2" key="3">
    <citation type="journal article" date="2004" name="Nature">
        <title>Finishing the euchromatic sequence of the human genome.</title>
        <authorList>
            <consortium name="International Human Genome Sequencing Consortium"/>
        </authorList>
    </citation>
    <scope>NUCLEOTIDE SEQUENCE [LARGE SCALE GENOMIC DNA]</scope>
</reference>
<dbReference type="Ensembl" id="ENST00000699838.1">
    <property type="protein sequence ID" value="ENSP00000514636.1"/>
    <property type="gene ID" value="ENSG00000122512.17"/>
</dbReference>
<reference evidence="1 2" key="2">
    <citation type="journal article" date="2003" name="Nature">
        <title>The DNA sequence of human chromosome 7.</title>
        <authorList>
            <person name="Hillier L.W."/>
            <person name="Fulton R.S."/>
            <person name="Fulton L.A."/>
            <person name="Graves T.A."/>
            <person name="Pepin K.H."/>
            <person name="Wagner-McPherson C."/>
            <person name="Layman D."/>
            <person name="Maas J."/>
            <person name="Jaeger S."/>
            <person name="Walker R."/>
            <person name="Wylie K."/>
            <person name="Sekhon M."/>
            <person name="Becker M.C."/>
            <person name="O'Laughlin M.D."/>
            <person name="Schaller M.E."/>
            <person name="Fewell G.A."/>
            <person name="Delehaunty K.D."/>
            <person name="Miner T.L."/>
            <person name="Nash W.E."/>
            <person name="Cordes M."/>
            <person name="Du H."/>
            <person name="Sun H."/>
            <person name="Edwards J."/>
            <person name="Bradshaw-Cordum H."/>
            <person name="Ali J."/>
            <person name="Andrews S."/>
            <person name="Isak A."/>
            <person name="Vanbrunt A."/>
            <person name="Nguyen C."/>
            <person name="Du F."/>
            <person name="Lamar B."/>
            <person name="Courtney L."/>
            <person name="Kalicki J."/>
            <person name="Ozersky P."/>
            <person name="Bielicki L."/>
            <person name="Scott K."/>
            <person name="Holmes A."/>
            <person name="Harkins R."/>
            <person name="Harris A."/>
            <person name="Strong C.M."/>
            <person name="Hou S."/>
            <person name="Tomlinson C."/>
            <person name="Dauphin-Kohlberg S."/>
            <person name="Kozlowicz-Reilly A."/>
            <person name="Leonard S."/>
            <person name="Rohlfing T."/>
            <person name="Rock S.M."/>
            <person name="Tin-Wollam A.M."/>
            <person name="Abbott A."/>
            <person name="Minx P."/>
            <person name="Maupin R."/>
            <person name="Strowmatt C."/>
            <person name="Latreille P."/>
            <person name="Miller N."/>
            <person name="Johnson D."/>
            <person name="Murray J."/>
            <person name="Woessner J.P."/>
            <person name="Wendl M.C."/>
            <person name="Yang S.P."/>
            <person name="Schultz B.R."/>
            <person name="Wallis J.W."/>
            <person name="Spieth J."/>
            <person name="Bieri T.A."/>
            <person name="Nelson J.O."/>
            <person name="Berkowicz N."/>
            <person name="Wohldmann P.E."/>
            <person name="Cook L.L."/>
            <person name="Hickenbotham M.T."/>
            <person name="Eldred J."/>
            <person name="Williams D."/>
            <person name="Bedell J.A."/>
            <person name="Mardis E.R."/>
            <person name="Clifton S.W."/>
            <person name="Chissoe S.L."/>
            <person name="Marra M.A."/>
            <person name="Raymond C."/>
            <person name="Haugen E."/>
            <person name="Gillett W."/>
            <person name="Zhou Y."/>
            <person name="James R."/>
            <person name="Phelps K."/>
            <person name="Iadanoto S."/>
            <person name="Bubb K."/>
            <person name="Simms E."/>
            <person name="Levy R."/>
            <person name="Clendenning J."/>
            <person name="Kaul R."/>
            <person name="Kent W.J."/>
            <person name="Furey T.S."/>
            <person name="Baertsch R.A."/>
            <person name="Brent M.R."/>
            <person name="Keibler E."/>
            <person name="Flicek P."/>
            <person name="Bork P."/>
            <person name="Suyama M."/>
            <person name="Bailey J.A."/>
            <person name="Portnoy M.E."/>
            <person name="Torrents D."/>
            <person name="Chinwalla A.T."/>
            <person name="Gish W.R."/>
            <person name="Eddy S.R."/>
            <person name="McPherson J.D."/>
            <person name="Olson M.V."/>
            <person name="Eichler E.E."/>
            <person name="Green E.D."/>
            <person name="Waterston R.H."/>
            <person name="Wilson R.K."/>
        </authorList>
    </citation>
    <scope>NUCLEOTIDE SEQUENCE [LARGE SCALE GENOMIC DNA]</scope>
</reference>
<organism evidence="1 2">
    <name type="scientific">Homo sapiens</name>
    <name type="common">Human</name>
    <dbReference type="NCBI Taxonomy" id="9606"/>
    <lineage>
        <taxon>Eukaryota</taxon>
        <taxon>Metazoa</taxon>
        <taxon>Chordata</taxon>
        <taxon>Craniata</taxon>
        <taxon>Vertebrata</taxon>
        <taxon>Euteleostomi</taxon>
        <taxon>Mammalia</taxon>
        <taxon>Eutheria</taxon>
        <taxon>Euarchontoglires</taxon>
        <taxon>Primates</taxon>
        <taxon>Haplorrhini</taxon>
        <taxon>Catarrhini</taxon>
        <taxon>Hominidae</taxon>
        <taxon>Homo</taxon>
    </lineage>
</organism>
<dbReference type="OrthoDB" id="10254304at2759"/>
<dbReference type="HGNC" id="HGNC:9122">
    <property type="gene designation" value="PMS2"/>
</dbReference>
<sequence length="88" mass="10183">MERAESSSKDGVSPCWPGWCRTPDLKLSTHLCFPKCWDYRHEPPQPAMLSLFKKEDTIVAKDFVQNLLRPSNLLIGSQSIRFALGRWY</sequence>
<name>A0A8V8TQN0_HUMAN</name>
<dbReference type="OpenTargets" id="ENSG00000122512"/>
<dbReference type="AlphaFoldDB" id="A0A8V8TQN0"/>
<evidence type="ECO:0000313" key="1">
    <source>
        <dbReference type="Ensembl" id="ENSP00000514636.1"/>
    </source>
</evidence>
<dbReference type="GeneTree" id="ENSGT00940000155381"/>
<dbReference type="EMBL" id="AC005995">
    <property type="status" value="NOT_ANNOTATED_CDS"/>
    <property type="molecule type" value="Genomic_DNA"/>
</dbReference>
<accession>A0A8V8TQN0</accession>
<reference evidence="1" key="5">
    <citation type="submission" date="2025-09" db="UniProtKB">
        <authorList>
            <consortium name="Ensembl"/>
        </authorList>
    </citation>
    <scope>IDENTIFICATION</scope>
</reference>
<gene>
    <name evidence="1" type="primary">PMS2</name>
</gene>
<reference evidence="1 2" key="1">
    <citation type="journal article" date="2001" name="Nature">
        <title>Initial sequencing and analysis of the human genome.</title>
        <authorList>
            <consortium name="International Human Genome Sequencing Consortium"/>
            <person name="Lander E.S."/>
            <person name="Linton L.M."/>
            <person name="Birren B."/>
            <person name="Nusbaum C."/>
            <person name="Zody M.C."/>
            <person name="Baldwin J."/>
            <person name="Devon K."/>
            <person name="Dewar K."/>
            <person name="Doyle M."/>
            <person name="FitzHugh W."/>
            <person name="Funke R."/>
            <person name="Gage D."/>
            <person name="Harris K."/>
            <person name="Heaford A."/>
            <person name="Howland J."/>
            <person name="Kann L."/>
            <person name="Lehoczky J."/>
            <person name="LeVine R."/>
            <person name="McEwan P."/>
            <person name="McKernan K."/>
            <person name="Meldrim J."/>
            <person name="Mesirov J.P."/>
            <person name="Miranda C."/>
            <person name="Morris W."/>
            <person name="Naylor J."/>
            <person name="Raymond C."/>
            <person name="Rosetti M."/>
            <person name="Santos R."/>
            <person name="Sheridan A."/>
            <person name="Sougnez C."/>
            <person name="Stange-Thomann N."/>
            <person name="Stojanovic N."/>
            <person name="Subramanian A."/>
            <person name="Wyman D."/>
            <person name="Rogers J."/>
            <person name="Sulston J."/>
            <person name="Ainscough R."/>
            <person name="Beck S."/>
            <person name="Bentley D."/>
            <person name="Burton J."/>
            <person name="Clee C."/>
            <person name="Carter N."/>
            <person name="Coulson A."/>
            <person name="Deadman R."/>
            <person name="Deloukas P."/>
            <person name="Dunham A."/>
            <person name="Dunham I."/>
            <person name="Durbin R."/>
            <person name="French L."/>
            <person name="Grafham D."/>
            <person name="Gregory S."/>
            <person name="Hubbard T."/>
            <person name="Humphray S."/>
            <person name="Hunt A."/>
            <person name="Jones M."/>
            <person name="Lloyd C."/>
            <person name="McMurray A."/>
            <person name="Matthews L."/>
            <person name="Mercer S."/>
            <person name="Milne S."/>
            <person name="Mullikin J.C."/>
            <person name="Mungall A."/>
            <person name="Plumb R."/>
            <person name="Ross M."/>
            <person name="Shownkeen R."/>
            <person name="Sims S."/>
            <person name="Waterston R.H."/>
            <person name="Wilson R.K."/>
            <person name="Hillier L.W."/>
            <person name="McPherson J.D."/>
            <person name="Marra M.A."/>
            <person name="Mardis E.R."/>
            <person name="Fulton L.A."/>
            <person name="Chinwalla A.T."/>
            <person name="Pepin K.H."/>
            <person name="Gish W.R."/>
            <person name="Chissoe S.L."/>
            <person name="Wendl M.C."/>
            <person name="Delehaunty K.D."/>
            <person name="Miner T.L."/>
            <person name="Delehaunty A."/>
            <person name="Kramer J.B."/>
            <person name="Cook L.L."/>
            <person name="Fulton R.S."/>
            <person name="Johnson D.L."/>
            <person name="Minx P.J."/>
            <person name="Clifton S.W."/>
            <person name="Hawkins T."/>
            <person name="Branscomb E."/>
            <person name="Predki P."/>
            <person name="Richardson P."/>
            <person name="Wenning S."/>
            <person name="Slezak T."/>
            <person name="Doggett N."/>
            <person name="Cheng J.F."/>
            <person name="Olsen A."/>
            <person name="Lucas S."/>
            <person name="Elkin C."/>
            <person name="Uberbacher E."/>
            <person name="Frazier M."/>
            <person name="Gibbs R.A."/>
            <person name="Muzny D.M."/>
            <person name="Scherer S.E."/>
            <person name="Bouck J.B."/>
            <person name="Sodergren E.J."/>
            <person name="Worley K.C."/>
            <person name="Rives C.M."/>
            <person name="Gorrell J.H."/>
            <person name="Metzker M.L."/>
            <person name="Naylor S.L."/>
            <person name="Kucherlapati R.S."/>
            <person name="Nelson D.L."/>
            <person name="Weinstock G.M."/>
            <person name="Sakaki Y."/>
            <person name="Fujiyama A."/>
            <person name="Hattori M."/>
            <person name="Yada T."/>
            <person name="Toyoda A."/>
            <person name="Itoh T."/>
            <person name="Kawagoe C."/>
            <person name="Watanabe H."/>
            <person name="Totoki Y."/>
            <person name="Taylor T."/>
            <person name="Weissenbach J."/>
            <person name="Heilig R."/>
            <person name="Saurin W."/>
            <person name="Artiguenave F."/>
            <person name="Brottier P."/>
            <person name="Bruls T."/>
            <person name="Pelletier E."/>
            <person name="Robert C."/>
            <person name="Wincker P."/>
            <person name="Smith D.R."/>
            <person name="Doucette-Stamm L."/>
            <person name="Rubenfield M."/>
            <person name="Weinstock K."/>
            <person name="Lee H.M."/>
            <person name="Dubois J."/>
            <person name="Rosenthal A."/>
            <person name="Platzer M."/>
            <person name="Nyakatura G."/>
            <person name="Taudien S."/>
            <person name="Rump A."/>
            <person name="Yang H."/>
            <person name="Yu J."/>
            <person name="Wang J."/>
            <person name="Huang G."/>
            <person name="Gu J."/>
            <person name="Hood L."/>
            <person name="Rowen L."/>
            <person name="Madan A."/>
            <person name="Qin S."/>
            <person name="Davis R.W."/>
            <person name="Federspiel N.A."/>
            <person name="Abola A.P."/>
            <person name="Proctor M.J."/>
            <person name="Myers R.M."/>
            <person name="Schmutz J."/>
            <person name="Dickson M."/>
            <person name="Grimwood J."/>
            <person name="Cox D.R."/>
            <person name="Olson M.V."/>
            <person name="Kaul R."/>
            <person name="Raymond C."/>
            <person name="Shimizu N."/>
            <person name="Kawasaki K."/>
            <person name="Minoshima S."/>
            <person name="Evans G.A."/>
            <person name="Athanasiou M."/>
            <person name="Schultz R."/>
            <person name="Roe B.A."/>
            <person name="Chen F."/>
            <person name="Pan H."/>
            <person name="Ramser J."/>
            <person name="Lehrach H."/>
            <person name="Reinhardt R."/>
            <person name="McCombie W.R."/>
            <person name="de la Bastide M."/>
            <person name="Dedhia N."/>
            <person name="Blocker H."/>
            <person name="Hornischer K."/>
            <person name="Nordsiek G."/>
            <person name="Agarwala R."/>
            <person name="Aravind L."/>
            <person name="Bailey J.A."/>
            <person name="Bateman A."/>
            <person name="Batzoglou S."/>
            <person name="Birney E."/>
            <person name="Bork P."/>
            <person name="Brown D.G."/>
            <person name="Burge C.B."/>
            <person name="Cerutti L."/>
            <person name="Chen H.C."/>
            <person name="Church D."/>
            <person name="Clamp M."/>
            <person name="Copley R.R."/>
            <person name="Doerks T."/>
            <person name="Eddy S.R."/>
            <person name="Eichler E.E."/>
            <person name="Furey T.S."/>
            <person name="Galagan J."/>
            <person name="Gilbert J.G."/>
            <person name="Harmon C."/>
            <person name="Hayashizaki Y."/>
            <person name="Haussler D."/>
            <person name="Hermjakob H."/>
            <person name="Hokamp K."/>
            <person name="Jang W."/>
            <person name="Johnson L.S."/>
            <person name="Jones T.A."/>
            <person name="Kasif S."/>
            <person name="Kaspryzk A."/>
            <person name="Kennedy S."/>
            <person name="Kent W.J."/>
            <person name="Kitts P."/>
            <person name="Koonin E.V."/>
            <person name="Korf I."/>
            <person name="Kulp D."/>
            <person name="Lancet D."/>
            <person name="Lowe T.M."/>
            <person name="McLysaght A."/>
            <person name="Mikkelsen T."/>
            <person name="Moran J.V."/>
            <person name="Mulder N."/>
            <person name="Pollara V.J."/>
            <person name="Ponting C.P."/>
            <person name="Schuler G."/>
            <person name="Schultz J."/>
            <person name="Slater G."/>
            <person name="Smit A.F."/>
            <person name="Stupka E."/>
            <person name="Szustakowski J."/>
            <person name="Thierry-Mieg D."/>
            <person name="Thierry-Mieg J."/>
            <person name="Wagner L."/>
            <person name="Wallis J."/>
            <person name="Wheeler R."/>
            <person name="Williams A."/>
            <person name="Wolf Y.I."/>
            <person name="Wolfe K.H."/>
            <person name="Yang S.P."/>
            <person name="Yeh R.F."/>
            <person name="Collins F."/>
            <person name="Guyer M.S."/>
            <person name="Peterson J."/>
            <person name="Felsenfeld A."/>
            <person name="Wetterstrand K.A."/>
            <person name="Patrinos A."/>
            <person name="Morgan M.J."/>
            <person name="de Jong P."/>
            <person name="Catanese J.J."/>
            <person name="Osoegawa K."/>
            <person name="Shizuya H."/>
            <person name="Choi S."/>
            <person name="Chen Y.J."/>
        </authorList>
    </citation>
    <scope>NUCLEOTIDE SEQUENCE [LARGE SCALE GENOMIC DNA]</scope>
</reference>
<evidence type="ECO:0000313" key="2">
    <source>
        <dbReference type="Proteomes" id="UP000005640"/>
    </source>
</evidence>
<keyword evidence="2" id="KW-1185">Reference proteome</keyword>
<reference evidence="1" key="4">
    <citation type="submission" date="2025-08" db="UniProtKB">
        <authorList>
            <consortium name="Ensembl"/>
        </authorList>
    </citation>
    <scope>IDENTIFICATION</scope>
</reference>
<dbReference type="Proteomes" id="UP000005640">
    <property type="component" value="Chromosome 7"/>
</dbReference>